<evidence type="ECO:0000256" key="1">
    <source>
        <dbReference type="SAM" id="Phobius"/>
    </source>
</evidence>
<reference evidence="2" key="1">
    <citation type="submission" date="2020-05" db="EMBL/GenBank/DDBJ databases">
        <title>Mycena genomes resolve the evolution of fungal bioluminescence.</title>
        <authorList>
            <person name="Tsai I.J."/>
        </authorList>
    </citation>
    <scope>NUCLEOTIDE SEQUENCE</scope>
    <source>
        <strain evidence="2">160909Yilan</strain>
    </source>
</reference>
<dbReference type="EMBL" id="JACAZH010000005">
    <property type="protein sequence ID" value="KAF7367793.1"/>
    <property type="molecule type" value="Genomic_DNA"/>
</dbReference>
<dbReference type="OrthoDB" id="2896404at2759"/>
<feature type="transmembrane region" description="Helical" evidence="1">
    <location>
        <begin position="12"/>
        <end position="39"/>
    </location>
</feature>
<keyword evidence="1" id="KW-1133">Transmembrane helix</keyword>
<protein>
    <submittedName>
        <fullName evidence="2">Uncharacterized protein</fullName>
    </submittedName>
</protein>
<evidence type="ECO:0000313" key="2">
    <source>
        <dbReference type="EMBL" id="KAF7367793.1"/>
    </source>
</evidence>
<feature type="transmembrane region" description="Helical" evidence="1">
    <location>
        <begin position="215"/>
        <end position="234"/>
    </location>
</feature>
<keyword evidence="1" id="KW-0472">Membrane</keyword>
<dbReference type="Proteomes" id="UP000623467">
    <property type="component" value="Unassembled WGS sequence"/>
</dbReference>
<sequence length="294" mass="32464">MSSSSSVSADTFAAEAALFNICSLLGVLSLTLIVATAYFSTTVHRSELWFRHMIAWIVYSAAYLALAGHQGGSDPPFGLCFYQAALIYAVPIFPTLSAFCFVADLYIRLSAVVHNKRKIRPALKTFLGLFPLIVLACVFTEAMVLVIDPSTVGLEQNGLYCHVTTTRQSLISGGIILMTGLLIFPLEIWIAVVLYRNWRSFRGSRSPEQHLFLTMFIRIVLFTIISMLGVGLSSMSIGSPSAPKPYWTRLVLTIVPIIAAITFGSQEDIMRSWIFWREPPPDLSKPEMDADVGV</sequence>
<organism evidence="2 3">
    <name type="scientific">Mycena sanguinolenta</name>
    <dbReference type="NCBI Taxonomy" id="230812"/>
    <lineage>
        <taxon>Eukaryota</taxon>
        <taxon>Fungi</taxon>
        <taxon>Dikarya</taxon>
        <taxon>Basidiomycota</taxon>
        <taxon>Agaricomycotina</taxon>
        <taxon>Agaricomycetes</taxon>
        <taxon>Agaricomycetidae</taxon>
        <taxon>Agaricales</taxon>
        <taxon>Marasmiineae</taxon>
        <taxon>Mycenaceae</taxon>
        <taxon>Mycena</taxon>
    </lineage>
</organism>
<comment type="caution">
    <text evidence="2">The sequence shown here is derived from an EMBL/GenBank/DDBJ whole genome shotgun (WGS) entry which is preliminary data.</text>
</comment>
<dbReference type="AlphaFoldDB" id="A0A8H6YWM7"/>
<name>A0A8H6YWM7_9AGAR</name>
<feature type="transmembrane region" description="Helical" evidence="1">
    <location>
        <begin position="246"/>
        <end position="264"/>
    </location>
</feature>
<gene>
    <name evidence="2" type="ORF">MSAN_00843500</name>
</gene>
<keyword evidence="1" id="KW-0812">Transmembrane</keyword>
<accession>A0A8H6YWM7</accession>
<proteinExistence type="predicted"/>
<feature type="transmembrane region" description="Helical" evidence="1">
    <location>
        <begin position="86"/>
        <end position="107"/>
    </location>
</feature>
<feature type="transmembrane region" description="Helical" evidence="1">
    <location>
        <begin position="127"/>
        <end position="147"/>
    </location>
</feature>
<evidence type="ECO:0000313" key="3">
    <source>
        <dbReference type="Proteomes" id="UP000623467"/>
    </source>
</evidence>
<keyword evidence="3" id="KW-1185">Reference proteome</keyword>
<feature type="transmembrane region" description="Helical" evidence="1">
    <location>
        <begin position="48"/>
        <end position="66"/>
    </location>
</feature>
<feature type="transmembrane region" description="Helical" evidence="1">
    <location>
        <begin position="175"/>
        <end position="195"/>
    </location>
</feature>